<accession>A0A1R1X9P7</accession>
<protein>
    <submittedName>
        <fullName evidence="2">Uncharacterized protein</fullName>
    </submittedName>
</protein>
<name>A0A1R1X9P7_9FUNG</name>
<feature type="region of interest" description="Disordered" evidence="1">
    <location>
        <begin position="44"/>
        <end position="87"/>
    </location>
</feature>
<sequence length="87" mass="9877">MLNTSTLNTLYWILIPSTCNSYSPHSRSSTLRFTTLKLMTLYPQTSTPNSSLSRLSPPRYQKTYPLDSTSPQSYILNSTSLNQQPQD</sequence>
<dbReference type="AlphaFoldDB" id="A0A1R1X9P7"/>
<dbReference type="EMBL" id="LSSM01006120">
    <property type="protein sequence ID" value="OMJ11357.1"/>
    <property type="molecule type" value="Genomic_DNA"/>
</dbReference>
<feature type="compositionally biased region" description="Polar residues" evidence="1">
    <location>
        <begin position="66"/>
        <end position="87"/>
    </location>
</feature>
<gene>
    <name evidence="2" type="ORF">AYI69_g9860</name>
</gene>
<evidence type="ECO:0000313" key="3">
    <source>
        <dbReference type="Proteomes" id="UP000187429"/>
    </source>
</evidence>
<organism evidence="2 3">
    <name type="scientific">Smittium culicis</name>
    <dbReference type="NCBI Taxonomy" id="133412"/>
    <lineage>
        <taxon>Eukaryota</taxon>
        <taxon>Fungi</taxon>
        <taxon>Fungi incertae sedis</taxon>
        <taxon>Zoopagomycota</taxon>
        <taxon>Kickxellomycotina</taxon>
        <taxon>Harpellomycetes</taxon>
        <taxon>Harpellales</taxon>
        <taxon>Legeriomycetaceae</taxon>
        <taxon>Smittium</taxon>
    </lineage>
</organism>
<proteinExistence type="predicted"/>
<comment type="caution">
    <text evidence="2">The sequence shown here is derived from an EMBL/GenBank/DDBJ whole genome shotgun (WGS) entry which is preliminary data.</text>
</comment>
<evidence type="ECO:0000256" key="1">
    <source>
        <dbReference type="SAM" id="MobiDB-lite"/>
    </source>
</evidence>
<reference evidence="3" key="1">
    <citation type="submission" date="2017-01" db="EMBL/GenBank/DDBJ databases">
        <authorList>
            <person name="Wang Y."/>
            <person name="White M."/>
            <person name="Kvist S."/>
            <person name="Moncalvo J.-M."/>
        </authorList>
    </citation>
    <scope>NUCLEOTIDE SEQUENCE [LARGE SCALE GENOMIC DNA]</scope>
    <source>
        <strain evidence="3">ID-206-W2</strain>
    </source>
</reference>
<evidence type="ECO:0000313" key="2">
    <source>
        <dbReference type="EMBL" id="OMJ11357.1"/>
    </source>
</evidence>
<keyword evidence="3" id="KW-1185">Reference proteome</keyword>
<dbReference type="Proteomes" id="UP000187429">
    <property type="component" value="Unassembled WGS sequence"/>
</dbReference>
<feature type="compositionally biased region" description="Low complexity" evidence="1">
    <location>
        <begin position="45"/>
        <end position="59"/>
    </location>
</feature>